<evidence type="ECO:0000256" key="2">
    <source>
        <dbReference type="ARBA" id="ARBA00005417"/>
    </source>
</evidence>
<comment type="subcellular location">
    <subcellularLocation>
        <location evidence="1">Cell inner membrane</location>
        <topology evidence="1">Peripheral membrane protein</topology>
    </subcellularLocation>
</comment>
<evidence type="ECO:0000256" key="5">
    <source>
        <dbReference type="ARBA" id="ARBA00022840"/>
    </source>
</evidence>
<evidence type="ECO:0000256" key="6">
    <source>
        <dbReference type="SAM" id="MobiDB-lite"/>
    </source>
</evidence>
<evidence type="ECO:0000313" key="8">
    <source>
        <dbReference type="EMBL" id="KYO49804.1"/>
    </source>
</evidence>
<dbReference type="OrthoDB" id="37801at2"/>
<dbReference type="GO" id="GO:0005886">
    <property type="term" value="C:plasma membrane"/>
    <property type="evidence" value="ECO:0007669"/>
    <property type="project" value="UniProtKB-SubCell"/>
</dbReference>
<dbReference type="GO" id="GO:0055085">
    <property type="term" value="P:transmembrane transport"/>
    <property type="evidence" value="ECO:0007669"/>
    <property type="project" value="UniProtKB-ARBA"/>
</dbReference>
<dbReference type="PANTHER" id="PTHR43776:SF7">
    <property type="entry name" value="D,D-DIPEPTIDE TRANSPORT ATP-BINDING PROTEIN DDPF-RELATED"/>
    <property type="match status" value="1"/>
</dbReference>
<evidence type="ECO:0000256" key="1">
    <source>
        <dbReference type="ARBA" id="ARBA00004417"/>
    </source>
</evidence>
<keyword evidence="3" id="KW-0813">Transport</keyword>
<dbReference type="Pfam" id="PF08352">
    <property type="entry name" value="oligo_HPY"/>
    <property type="match status" value="1"/>
</dbReference>
<dbReference type="InterPro" id="IPR013563">
    <property type="entry name" value="Oligopep_ABC_C"/>
</dbReference>
<dbReference type="CDD" id="cd03257">
    <property type="entry name" value="ABC_NikE_OppD_transporters"/>
    <property type="match status" value="1"/>
</dbReference>
<dbReference type="Proteomes" id="UP000075787">
    <property type="component" value="Unassembled WGS sequence"/>
</dbReference>
<evidence type="ECO:0000313" key="9">
    <source>
        <dbReference type="Proteomes" id="UP000075787"/>
    </source>
</evidence>
<protein>
    <submittedName>
        <fullName evidence="8">Peptide ABC transporter ATP-binding protein</fullName>
    </submittedName>
</protein>
<dbReference type="InterPro" id="IPR027417">
    <property type="entry name" value="P-loop_NTPase"/>
</dbReference>
<dbReference type="GeneID" id="97238789"/>
<dbReference type="InterPro" id="IPR017871">
    <property type="entry name" value="ABC_transporter-like_CS"/>
</dbReference>
<dbReference type="Gene3D" id="3.40.50.300">
    <property type="entry name" value="P-loop containing nucleotide triphosphate hydrolases"/>
    <property type="match status" value="1"/>
</dbReference>
<dbReference type="GO" id="GO:0015833">
    <property type="term" value="P:peptide transport"/>
    <property type="evidence" value="ECO:0007669"/>
    <property type="project" value="InterPro"/>
</dbReference>
<dbReference type="Pfam" id="PF00005">
    <property type="entry name" value="ABC_tran"/>
    <property type="match status" value="1"/>
</dbReference>
<comment type="similarity">
    <text evidence="2">Belongs to the ABC transporter superfamily.</text>
</comment>
<dbReference type="SUPFAM" id="SSF52540">
    <property type="entry name" value="P-loop containing nucleoside triphosphate hydrolases"/>
    <property type="match status" value="1"/>
</dbReference>
<gene>
    <name evidence="8" type="ORF">AUP44_15845</name>
</gene>
<dbReference type="PROSITE" id="PS50893">
    <property type="entry name" value="ABC_TRANSPORTER_2"/>
    <property type="match status" value="1"/>
</dbReference>
<evidence type="ECO:0000256" key="3">
    <source>
        <dbReference type="ARBA" id="ARBA00022448"/>
    </source>
</evidence>
<accession>A0A162JSR0</accession>
<dbReference type="InterPro" id="IPR003593">
    <property type="entry name" value="AAA+_ATPase"/>
</dbReference>
<sequence length="332" mass="35495">MTVLLDVQGLHRRFRVPAAADRPAGWLHAVDDVSLTLGRGEALGLVGESGCGKTTLAGLVARLTDPDQGRILFDGQDLARLPARRAAHAPWRRRIQMVFQDPGESLDPRLTAIQAVMRPLRRLNGLTGAAAVTAARRALDRVHLPRSLHDRLPHQLSGGQLARVGIARAIAPGPDLLILDEPTSALDVSIQAVILNLLHDLRAELGLACLFVSHDLNVVRLVTDRVAVMYLGRVIETGPTAEVFDAPAHPYTAGLIAAIPRIPAPGAPPPPRRRLAGEPASPVDPDPHRCRFEGRCPRAAAICRERMPQLAGAGAAVGARQVACHLPLTDPV</sequence>
<dbReference type="AlphaFoldDB" id="A0A162JSR0"/>
<evidence type="ECO:0000259" key="7">
    <source>
        <dbReference type="PROSITE" id="PS50893"/>
    </source>
</evidence>
<dbReference type="RefSeq" id="WP_062769646.1">
    <property type="nucleotide sequence ID" value="NZ_CP121042.1"/>
</dbReference>
<reference evidence="8 9" key="1">
    <citation type="submission" date="2015-12" db="EMBL/GenBank/DDBJ databases">
        <title>Genome sequence of Tistrella mobilis MCCC 1A02139.</title>
        <authorList>
            <person name="Lu L."/>
            <person name="Lai Q."/>
            <person name="Shao Z."/>
            <person name="Qian P."/>
        </authorList>
    </citation>
    <scope>NUCLEOTIDE SEQUENCE [LARGE SCALE GENOMIC DNA]</scope>
    <source>
        <strain evidence="8 9">MCCC 1A02139</strain>
    </source>
</reference>
<feature type="region of interest" description="Disordered" evidence="6">
    <location>
        <begin position="267"/>
        <end position="286"/>
    </location>
</feature>
<dbReference type="InterPro" id="IPR050319">
    <property type="entry name" value="ABC_transp_ATP-bind"/>
</dbReference>
<feature type="domain" description="ABC transporter" evidence="7">
    <location>
        <begin position="5"/>
        <end position="256"/>
    </location>
</feature>
<proteinExistence type="inferred from homology"/>
<evidence type="ECO:0000256" key="4">
    <source>
        <dbReference type="ARBA" id="ARBA00022741"/>
    </source>
</evidence>
<keyword evidence="4" id="KW-0547">Nucleotide-binding</keyword>
<name>A0A162JSR0_9PROT</name>
<dbReference type="GO" id="GO:0005524">
    <property type="term" value="F:ATP binding"/>
    <property type="evidence" value="ECO:0007669"/>
    <property type="project" value="UniProtKB-KW"/>
</dbReference>
<dbReference type="PROSITE" id="PS00211">
    <property type="entry name" value="ABC_TRANSPORTER_1"/>
    <property type="match status" value="1"/>
</dbReference>
<comment type="caution">
    <text evidence="8">The sequence shown here is derived from an EMBL/GenBank/DDBJ whole genome shotgun (WGS) entry which is preliminary data.</text>
</comment>
<keyword evidence="5 8" id="KW-0067">ATP-binding</keyword>
<dbReference type="NCBIfam" id="TIGR01727">
    <property type="entry name" value="oligo_HPY"/>
    <property type="match status" value="1"/>
</dbReference>
<dbReference type="GO" id="GO:0016887">
    <property type="term" value="F:ATP hydrolysis activity"/>
    <property type="evidence" value="ECO:0007669"/>
    <property type="project" value="InterPro"/>
</dbReference>
<dbReference type="EMBL" id="LPZR01000215">
    <property type="protein sequence ID" value="KYO49804.1"/>
    <property type="molecule type" value="Genomic_DNA"/>
</dbReference>
<organism evidence="8 9">
    <name type="scientific">Tistrella mobilis</name>
    <dbReference type="NCBI Taxonomy" id="171437"/>
    <lineage>
        <taxon>Bacteria</taxon>
        <taxon>Pseudomonadati</taxon>
        <taxon>Pseudomonadota</taxon>
        <taxon>Alphaproteobacteria</taxon>
        <taxon>Geminicoccales</taxon>
        <taxon>Geminicoccaceae</taxon>
        <taxon>Tistrella</taxon>
    </lineage>
</organism>
<dbReference type="InterPro" id="IPR003439">
    <property type="entry name" value="ABC_transporter-like_ATP-bd"/>
</dbReference>
<dbReference type="SMART" id="SM00382">
    <property type="entry name" value="AAA"/>
    <property type="match status" value="1"/>
</dbReference>
<dbReference type="PANTHER" id="PTHR43776">
    <property type="entry name" value="TRANSPORT ATP-BINDING PROTEIN"/>
    <property type="match status" value="1"/>
</dbReference>